<reference evidence="2 3" key="1">
    <citation type="journal article" date="2016" name="Nat. Commun.">
        <title>Thousands of microbial genomes shed light on interconnected biogeochemical processes in an aquifer system.</title>
        <authorList>
            <person name="Anantharaman K."/>
            <person name="Brown C.T."/>
            <person name="Hug L.A."/>
            <person name="Sharon I."/>
            <person name="Castelle C.J."/>
            <person name="Probst A.J."/>
            <person name="Thomas B.C."/>
            <person name="Singh A."/>
            <person name="Wilkins M.J."/>
            <person name="Karaoz U."/>
            <person name="Brodie E.L."/>
            <person name="Williams K.H."/>
            <person name="Hubbard S.S."/>
            <person name="Banfield J.F."/>
        </authorList>
    </citation>
    <scope>NUCLEOTIDE SEQUENCE [LARGE SCALE GENOMIC DNA]</scope>
</reference>
<gene>
    <name evidence="2" type="ORF">A3D42_02465</name>
</gene>
<evidence type="ECO:0000256" key="1">
    <source>
        <dbReference type="SAM" id="Phobius"/>
    </source>
</evidence>
<name>A0A1F6W553_9BACT</name>
<protein>
    <recommendedName>
        <fullName evidence="4">DUF4367 domain-containing protein</fullName>
    </recommendedName>
</protein>
<accession>A0A1F6W553</accession>
<keyword evidence="1" id="KW-0812">Transmembrane</keyword>
<feature type="transmembrane region" description="Helical" evidence="1">
    <location>
        <begin position="57"/>
        <end position="78"/>
    </location>
</feature>
<dbReference type="EMBL" id="MFUE01000020">
    <property type="protein sequence ID" value="OGI76974.1"/>
    <property type="molecule type" value="Genomic_DNA"/>
</dbReference>
<evidence type="ECO:0000313" key="2">
    <source>
        <dbReference type="EMBL" id="OGI76974.1"/>
    </source>
</evidence>
<sequence>MEKDNNLQTKIVETYAEDMARVIEDDREGLIKKIIHEAEEREINKKNFSPESRQNKIYMFISTFFVFAALATFLFFLLKRDLRTVPIDPEFTPIISGDKNSFLETGELGKAEIVKNLILKAKKSAVNPGGLEGIYLARGGSIVGLREFIALLEANLVLPEVAFVSDHFMMGSTNQAGVKTGENFFLLLKVRSFSDIFESLRSWENKILFNLHDLFGIEISSETNYLFTKDFENGFVDNKNARILYDKEGEEVLMYVFADDTSVIIASDSKVAREIILRLSGSKLKK</sequence>
<organism evidence="2 3">
    <name type="scientific">Candidatus Nomurabacteria bacterium RIFCSPHIGHO2_02_FULL_41_18</name>
    <dbReference type="NCBI Taxonomy" id="1801754"/>
    <lineage>
        <taxon>Bacteria</taxon>
        <taxon>Candidatus Nomuraibacteriota</taxon>
    </lineage>
</organism>
<dbReference type="AlphaFoldDB" id="A0A1F6W553"/>
<evidence type="ECO:0000313" key="3">
    <source>
        <dbReference type="Proteomes" id="UP000177777"/>
    </source>
</evidence>
<comment type="caution">
    <text evidence="2">The sequence shown here is derived from an EMBL/GenBank/DDBJ whole genome shotgun (WGS) entry which is preliminary data.</text>
</comment>
<keyword evidence="1" id="KW-1133">Transmembrane helix</keyword>
<evidence type="ECO:0008006" key="4">
    <source>
        <dbReference type="Google" id="ProtNLM"/>
    </source>
</evidence>
<dbReference type="Proteomes" id="UP000177777">
    <property type="component" value="Unassembled WGS sequence"/>
</dbReference>
<proteinExistence type="predicted"/>
<keyword evidence="1" id="KW-0472">Membrane</keyword>